<reference evidence="2 3" key="1">
    <citation type="submission" date="2020-08" db="EMBL/GenBank/DDBJ databases">
        <title>Functional genomics of gut bacteria from endangered species of beetles.</title>
        <authorList>
            <person name="Carlos-Shanley C."/>
        </authorList>
    </citation>
    <scope>NUCLEOTIDE SEQUENCE [LARGE SCALE GENOMIC DNA]</scope>
    <source>
        <strain evidence="2 3">S00239</strain>
    </source>
</reference>
<dbReference type="Gene3D" id="3.40.50.150">
    <property type="entry name" value="Vaccinia Virus protein VP39"/>
    <property type="match status" value="1"/>
</dbReference>
<name>A0A840LCP6_9BURK</name>
<dbReference type="EMBL" id="JACHLP010000012">
    <property type="protein sequence ID" value="MBB4845936.1"/>
    <property type="molecule type" value="Genomic_DNA"/>
</dbReference>
<dbReference type="SUPFAM" id="SSF53335">
    <property type="entry name" value="S-adenosyl-L-methionine-dependent methyltransferases"/>
    <property type="match status" value="1"/>
</dbReference>
<dbReference type="PANTHER" id="PTHR24422:SF8">
    <property type="entry name" value="CHEMOTAXIS PROTEIN"/>
    <property type="match status" value="1"/>
</dbReference>
<accession>A0A840LCP6</accession>
<dbReference type="InterPro" id="IPR022642">
    <property type="entry name" value="CheR_C"/>
</dbReference>
<evidence type="ECO:0000313" key="3">
    <source>
        <dbReference type="Proteomes" id="UP000562027"/>
    </source>
</evidence>
<dbReference type="PANTHER" id="PTHR24422">
    <property type="entry name" value="CHEMOTAXIS PROTEIN METHYLTRANSFERASE"/>
    <property type="match status" value="1"/>
</dbReference>
<protein>
    <submittedName>
        <fullName evidence="2">Chemotaxis protein methyltransferase CheR</fullName>
        <ecNumber evidence="2">2.1.1.80</ecNumber>
    </submittedName>
</protein>
<comment type="caution">
    <text evidence="2">The sequence shown here is derived from an EMBL/GenBank/DDBJ whole genome shotgun (WGS) entry which is preliminary data.</text>
</comment>
<keyword evidence="2" id="KW-0489">Methyltransferase</keyword>
<sequence length="287" mass="31917">MIEPRQTGEQQALNELELIELDLLVQGLYRAHRVDLRSYATASLQRRLRRWLALQGLPSFSAALHPLLRDAALVQSLLQQVTVGVTEMFRDPAVFLRLRGEVLPHLATSLAIKVWHAGCASGEEAFSMAILLREAGLEARSRIYGTDINEAALARARQGAYAVESLRLATRNYQASGGKLSFGDYYRVDQGLAWMDPSLKQGMVFANHNAVGDADFGEMDLILCRNLLIYYDREAKSHCFKLLDRSLRVGGFLVLGAQETLELQSIADRYQELSLGSRIYCKTAAAG</sequence>
<dbReference type="GO" id="GO:0032259">
    <property type="term" value="P:methylation"/>
    <property type="evidence" value="ECO:0007669"/>
    <property type="project" value="UniProtKB-KW"/>
</dbReference>
<dbReference type="InterPro" id="IPR029063">
    <property type="entry name" value="SAM-dependent_MTases_sf"/>
</dbReference>
<dbReference type="PRINTS" id="PR00996">
    <property type="entry name" value="CHERMTFRASE"/>
</dbReference>
<dbReference type="InterPro" id="IPR000780">
    <property type="entry name" value="CheR_MeTrfase"/>
</dbReference>
<dbReference type="Proteomes" id="UP000562027">
    <property type="component" value="Unassembled WGS sequence"/>
</dbReference>
<dbReference type="AlphaFoldDB" id="A0A840LCP6"/>
<dbReference type="GO" id="GO:0008983">
    <property type="term" value="F:protein-glutamate O-methyltransferase activity"/>
    <property type="evidence" value="ECO:0007669"/>
    <property type="project" value="UniProtKB-EC"/>
</dbReference>
<dbReference type="EC" id="2.1.1.80" evidence="2"/>
<feature type="domain" description="CheR-type methyltransferase" evidence="1">
    <location>
        <begin position="20"/>
        <end position="261"/>
    </location>
</feature>
<evidence type="ECO:0000313" key="2">
    <source>
        <dbReference type="EMBL" id="MBB4845936.1"/>
    </source>
</evidence>
<evidence type="ECO:0000259" key="1">
    <source>
        <dbReference type="PROSITE" id="PS50123"/>
    </source>
</evidence>
<dbReference type="RefSeq" id="WP_184304333.1">
    <property type="nucleotide sequence ID" value="NZ_JACHLP010000012.1"/>
</dbReference>
<dbReference type="InterPro" id="IPR050903">
    <property type="entry name" value="Bact_Chemotaxis_MeTrfase"/>
</dbReference>
<gene>
    <name evidence="2" type="ORF">HNP55_004490</name>
</gene>
<dbReference type="Pfam" id="PF01739">
    <property type="entry name" value="CheR"/>
    <property type="match status" value="1"/>
</dbReference>
<dbReference type="SMART" id="SM00138">
    <property type="entry name" value="MeTrc"/>
    <property type="match status" value="1"/>
</dbReference>
<keyword evidence="2" id="KW-0808">Transferase</keyword>
<proteinExistence type="predicted"/>
<organism evidence="2 3">
    <name type="scientific">Roseateles oligotrophus</name>
    <dbReference type="NCBI Taxonomy" id="1769250"/>
    <lineage>
        <taxon>Bacteria</taxon>
        <taxon>Pseudomonadati</taxon>
        <taxon>Pseudomonadota</taxon>
        <taxon>Betaproteobacteria</taxon>
        <taxon>Burkholderiales</taxon>
        <taxon>Sphaerotilaceae</taxon>
        <taxon>Roseateles</taxon>
    </lineage>
</organism>
<dbReference type="SUPFAM" id="SSF47757">
    <property type="entry name" value="Chemotaxis receptor methyltransferase CheR, N-terminal domain"/>
    <property type="match status" value="1"/>
</dbReference>
<dbReference type="PROSITE" id="PS50123">
    <property type="entry name" value="CHER"/>
    <property type="match status" value="1"/>
</dbReference>
<keyword evidence="3" id="KW-1185">Reference proteome</keyword>